<keyword evidence="1" id="KW-0812">Transmembrane</keyword>
<keyword evidence="3" id="KW-1185">Reference proteome</keyword>
<comment type="caution">
    <text evidence="2">The sequence shown here is derived from an EMBL/GenBank/DDBJ whole genome shotgun (WGS) entry which is preliminary data.</text>
</comment>
<gene>
    <name evidence="2" type="ORF">CLV94_0317</name>
</gene>
<protein>
    <submittedName>
        <fullName evidence="2">Uncharacterized protein</fullName>
    </submittedName>
</protein>
<organism evidence="2 3">
    <name type="scientific">Flavobacterium endophyticum</name>
    <dbReference type="NCBI Taxonomy" id="1540163"/>
    <lineage>
        <taxon>Bacteria</taxon>
        <taxon>Pseudomonadati</taxon>
        <taxon>Bacteroidota</taxon>
        <taxon>Flavobacteriia</taxon>
        <taxon>Flavobacteriales</taxon>
        <taxon>Flavobacteriaceae</taxon>
        <taxon>Flavobacterium</taxon>
    </lineage>
</organism>
<accession>A0A495MH25</accession>
<proteinExistence type="predicted"/>
<feature type="transmembrane region" description="Helical" evidence="1">
    <location>
        <begin position="6"/>
        <end position="25"/>
    </location>
</feature>
<evidence type="ECO:0000313" key="2">
    <source>
        <dbReference type="EMBL" id="RKS25287.1"/>
    </source>
</evidence>
<feature type="transmembrane region" description="Helical" evidence="1">
    <location>
        <begin position="32"/>
        <end position="50"/>
    </location>
</feature>
<dbReference type="RefSeq" id="WP_147406548.1">
    <property type="nucleotide sequence ID" value="NZ_RBLC01000001.1"/>
</dbReference>
<evidence type="ECO:0000313" key="3">
    <source>
        <dbReference type="Proteomes" id="UP000277579"/>
    </source>
</evidence>
<dbReference type="Proteomes" id="UP000277579">
    <property type="component" value="Unassembled WGS sequence"/>
</dbReference>
<keyword evidence="1" id="KW-0472">Membrane</keyword>
<dbReference type="AlphaFoldDB" id="A0A495MH25"/>
<evidence type="ECO:0000256" key="1">
    <source>
        <dbReference type="SAM" id="Phobius"/>
    </source>
</evidence>
<sequence length="172" mass="19544">MLELIWLLINLSIIIYFIIICVKTAKFIREKMGVFALGIFVFVLLSAAGLDKKLSENDQMFNLNKSSDNNKFAGDTFLVQKNLEDNLLSKITFFLKYGENAEGKKLLSAHTSLTGIVGGTNWTTNDIYVDKLENTDTCTYTISGIREWRLIGFKIYSEKKDFKGKIELKASF</sequence>
<keyword evidence="1" id="KW-1133">Transmembrane helix</keyword>
<name>A0A495MH25_9FLAO</name>
<reference evidence="2 3" key="1">
    <citation type="submission" date="2018-10" db="EMBL/GenBank/DDBJ databases">
        <title>Genomic Encyclopedia of Archaeal and Bacterial Type Strains, Phase II (KMG-II): from individual species to whole genera.</title>
        <authorList>
            <person name="Goeker M."/>
        </authorList>
    </citation>
    <scope>NUCLEOTIDE SEQUENCE [LARGE SCALE GENOMIC DNA]</scope>
    <source>
        <strain evidence="2 3">DSM 29537</strain>
    </source>
</reference>
<dbReference type="OrthoDB" id="1449062at2"/>
<dbReference type="EMBL" id="RBLC01000001">
    <property type="protein sequence ID" value="RKS25287.1"/>
    <property type="molecule type" value="Genomic_DNA"/>
</dbReference>